<reference evidence="2" key="2">
    <citation type="submission" date="2023-06" db="EMBL/GenBank/DDBJ databases">
        <authorList>
            <consortium name="Lawrence Berkeley National Laboratory"/>
            <person name="Haridas S."/>
            <person name="Hensen N."/>
            <person name="Bonometti L."/>
            <person name="Westerberg I."/>
            <person name="Brannstrom I.O."/>
            <person name="Guillou S."/>
            <person name="Cros-Aarteil S."/>
            <person name="Calhoun S."/>
            <person name="Kuo A."/>
            <person name="Mondo S."/>
            <person name="Pangilinan J."/>
            <person name="Riley R."/>
            <person name="Labutti K."/>
            <person name="Andreopoulos B."/>
            <person name="Lipzen A."/>
            <person name="Chen C."/>
            <person name="Yanf M."/>
            <person name="Daum C."/>
            <person name="Ng V."/>
            <person name="Clum A."/>
            <person name="Steindorff A."/>
            <person name="Ohm R."/>
            <person name="Martin F."/>
            <person name="Silar P."/>
            <person name="Natvig D."/>
            <person name="Lalanne C."/>
            <person name="Gautier V."/>
            <person name="Ament-Velasquez S.L."/>
            <person name="Kruys A."/>
            <person name="Hutchinson M.I."/>
            <person name="Powell A.J."/>
            <person name="Barry K."/>
            <person name="Miller A.N."/>
            <person name="Grigoriev I.V."/>
            <person name="Debuchy R."/>
            <person name="Gladieux P."/>
            <person name="Thoren M.H."/>
            <person name="Johannesson H."/>
        </authorList>
    </citation>
    <scope>NUCLEOTIDE SEQUENCE</scope>
    <source>
        <strain evidence="2">CBS 955.72</strain>
    </source>
</reference>
<evidence type="ECO:0008006" key="4">
    <source>
        <dbReference type="Google" id="ProtNLM"/>
    </source>
</evidence>
<feature type="region of interest" description="Disordered" evidence="1">
    <location>
        <begin position="164"/>
        <end position="242"/>
    </location>
</feature>
<feature type="compositionally biased region" description="Low complexity" evidence="1">
    <location>
        <begin position="331"/>
        <end position="342"/>
    </location>
</feature>
<sequence length="561" mass="61307">MAAVSQTTTTLTPPSSSHGTGYPWDMAISGHTEALRDSKGLVNDENTYPSNRPSLSSQHGNSAMFGATASIDPVSRKHSTGDMNARNTESSYLSPVLHRDLKSRGINENGSPADSLLDLYDGARDERAKNPHKRTVGEMPVEPVVDDNSKWIHRDKLARIESEELQAAGFYLPRPKERARSKSQNRARRDQSQDKISGQGRSIGGEQSATRSRKNSTTPGTDPRTPELESPPGWDLRLPEEIAEEGDDAYWVSNANAKVSKIPVAKLSPVPIPSEHLERDTLLLRKRDGSPGDDDTINYPKPRARSGSTGNALAKTSTNGTTPQPSPQPNKQPNTSPKKTTTAGGARKPSAVRPANGAAGRPKTRGGPSKDSTSSGGGTTRPSTRSGERELSIGSSKQMEGEPPWMVSAYRPDPRLPPDQQLLPTVARRLQQEKWEREGKFGNVYDREFRPLTDEGFLKPPEPEPEAAAEEEEDEKEEYVERDDRDEGDNQADWPLKAEARNSVRSAYSVMPRISDKPNPSPLPSPRTPVQPRQPSPVVRVPVPPEEPPQKKSGCGCCIVM</sequence>
<feature type="compositionally biased region" description="Low complexity" evidence="1">
    <location>
        <begin position="1"/>
        <end position="17"/>
    </location>
</feature>
<name>A0AAJ0HRH8_9PEZI</name>
<feature type="compositionally biased region" description="Polar residues" evidence="1">
    <location>
        <begin position="306"/>
        <end position="320"/>
    </location>
</feature>
<protein>
    <recommendedName>
        <fullName evidence="4">TeaA receptor TeaR</fullName>
    </recommendedName>
</protein>
<dbReference type="Proteomes" id="UP001275084">
    <property type="component" value="Unassembled WGS sequence"/>
</dbReference>
<feature type="region of interest" description="Disordered" evidence="1">
    <location>
        <begin position="259"/>
        <end position="561"/>
    </location>
</feature>
<feature type="compositionally biased region" description="Polar residues" evidence="1">
    <location>
        <begin position="194"/>
        <end position="220"/>
    </location>
</feature>
<reference evidence="2" key="1">
    <citation type="journal article" date="2023" name="Mol. Phylogenet. Evol.">
        <title>Genome-scale phylogeny and comparative genomics of the fungal order Sordariales.</title>
        <authorList>
            <person name="Hensen N."/>
            <person name="Bonometti L."/>
            <person name="Westerberg I."/>
            <person name="Brannstrom I.O."/>
            <person name="Guillou S."/>
            <person name="Cros-Aarteil S."/>
            <person name="Calhoun S."/>
            <person name="Haridas S."/>
            <person name="Kuo A."/>
            <person name="Mondo S."/>
            <person name="Pangilinan J."/>
            <person name="Riley R."/>
            <person name="LaButti K."/>
            <person name="Andreopoulos B."/>
            <person name="Lipzen A."/>
            <person name="Chen C."/>
            <person name="Yan M."/>
            <person name="Daum C."/>
            <person name="Ng V."/>
            <person name="Clum A."/>
            <person name="Steindorff A."/>
            <person name="Ohm R.A."/>
            <person name="Martin F."/>
            <person name="Silar P."/>
            <person name="Natvig D.O."/>
            <person name="Lalanne C."/>
            <person name="Gautier V."/>
            <person name="Ament-Velasquez S.L."/>
            <person name="Kruys A."/>
            <person name="Hutchinson M.I."/>
            <person name="Powell A.J."/>
            <person name="Barry K."/>
            <person name="Miller A.N."/>
            <person name="Grigoriev I.V."/>
            <person name="Debuchy R."/>
            <person name="Gladieux P."/>
            <person name="Hiltunen Thoren M."/>
            <person name="Johannesson H."/>
        </authorList>
    </citation>
    <scope>NUCLEOTIDE SEQUENCE</scope>
    <source>
        <strain evidence="2">CBS 955.72</strain>
    </source>
</reference>
<dbReference type="EMBL" id="JAUIQD010000002">
    <property type="protein sequence ID" value="KAK3359911.1"/>
    <property type="molecule type" value="Genomic_DNA"/>
</dbReference>
<feature type="compositionally biased region" description="Low complexity" evidence="1">
    <location>
        <begin position="366"/>
        <end position="385"/>
    </location>
</feature>
<feature type="compositionally biased region" description="Basic and acidic residues" evidence="1">
    <location>
        <begin position="430"/>
        <end position="457"/>
    </location>
</feature>
<accession>A0AAJ0HRH8</accession>
<keyword evidence="3" id="KW-1185">Reference proteome</keyword>
<organism evidence="2 3">
    <name type="scientific">Lasiosphaeria hispida</name>
    <dbReference type="NCBI Taxonomy" id="260671"/>
    <lineage>
        <taxon>Eukaryota</taxon>
        <taxon>Fungi</taxon>
        <taxon>Dikarya</taxon>
        <taxon>Ascomycota</taxon>
        <taxon>Pezizomycotina</taxon>
        <taxon>Sordariomycetes</taxon>
        <taxon>Sordariomycetidae</taxon>
        <taxon>Sordariales</taxon>
        <taxon>Lasiosphaeriaceae</taxon>
        <taxon>Lasiosphaeria</taxon>
    </lineage>
</organism>
<evidence type="ECO:0000256" key="1">
    <source>
        <dbReference type="SAM" id="MobiDB-lite"/>
    </source>
</evidence>
<feature type="compositionally biased region" description="Pro residues" evidence="1">
    <location>
        <begin position="519"/>
        <end position="535"/>
    </location>
</feature>
<dbReference type="AlphaFoldDB" id="A0AAJ0HRH8"/>
<proteinExistence type="predicted"/>
<feature type="compositionally biased region" description="Acidic residues" evidence="1">
    <location>
        <begin position="463"/>
        <end position="490"/>
    </location>
</feature>
<feature type="region of interest" description="Disordered" evidence="1">
    <location>
        <begin position="1"/>
        <end position="92"/>
    </location>
</feature>
<evidence type="ECO:0000313" key="3">
    <source>
        <dbReference type="Proteomes" id="UP001275084"/>
    </source>
</evidence>
<gene>
    <name evidence="2" type="ORF">B0T25DRAFT_114345</name>
</gene>
<feature type="compositionally biased region" description="Polar residues" evidence="1">
    <location>
        <begin position="44"/>
        <end position="61"/>
    </location>
</feature>
<feature type="compositionally biased region" description="Basic and acidic residues" evidence="1">
    <location>
        <begin position="275"/>
        <end position="290"/>
    </location>
</feature>
<evidence type="ECO:0000313" key="2">
    <source>
        <dbReference type="EMBL" id="KAK3359911.1"/>
    </source>
</evidence>
<comment type="caution">
    <text evidence="2">The sequence shown here is derived from an EMBL/GenBank/DDBJ whole genome shotgun (WGS) entry which is preliminary data.</text>
</comment>
<feature type="compositionally biased region" description="Polar residues" evidence="1">
    <location>
        <begin position="81"/>
        <end position="92"/>
    </location>
</feature>